<evidence type="ECO:0000256" key="10">
    <source>
        <dbReference type="ARBA" id="ARBA00049729"/>
    </source>
</evidence>
<comment type="caution">
    <text evidence="13">The sequence shown here is derived from an EMBL/GenBank/DDBJ whole genome shotgun (WGS) entry which is preliminary data.</text>
</comment>
<feature type="transmembrane region" description="Helical" evidence="11">
    <location>
        <begin position="99"/>
        <end position="122"/>
    </location>
</feature>
<evidence type="ECO:0000256" key="8">
    <source>
        <dbReference type="ARBA" id="ARBA00023136"/>
    </source>
</evidence>
<feature type="transmembrane region" description="Helical" evidence="11">
    <location>
        <begin position="275"/>
        <end position="295"/>
    </location>
</feature>
<keyword evidence="4 11" id="KW-0812">Transmembrane</keyword>
<dbReference type="InterPro" id="IPR003675">
    <property type="entry name" value="Rce1/LyrA-like_dom"/>
</dbReference>
<keyword evidence="3 13" id="KW-0645">Protease</keyword>
<comment type="catalytic activity">
    <reaction evidence="9">
        <text>Hydrolyzes the peptide bond -P2-(S-farnesyl or geranylgeranyl)C-P1'-P2'-P3'-COOH where P1' and P2' are amino acids with aliphatic sidechains and P3' is any C-terminal residue.</text>
        <dbReference type="EC" id="3.4.26.1"/>
    </reaction>
</comment>
<evidence type="ECO:0000256" key="5">
    <source>
        <dbReference type="ARBA" id="ARBA00022801"/>
    </source>
</evidence>
<dbReference type="Pfam" id="PF02517">
    <property type="entry name" value="Rce1-like"/>
    <property type="match status" value="1"/>
</dbReference>
<evidence type="ECO:0000256" key="11">
    <source>
        <dbReference type="SAM" id="Phobius"/>
    </source>
</evidence>
<feature type="transmembrane region" description="Helical" evidence="11">
    <location>
        <begin position="6"/>
        <end position="23"/>
    </location>
</feature>
<dbReference type="GO" id="GO:0005789">
    <property type="term" value="C:endoplasmic reticulum membrane"/>
    <property type="evidence" value="ECO:0007669"/>
    <property type="project" value="UniProtKB-SubCell"/>
</dbReference>
<dbReference type="GO" id="GO:0071586">
    <property type="term" value="P:CAAX-box protein processing"/>
    <property type="evidence" value="ECO:0007669"/>
    <property type="project" value="EnsemblFungi"/>
</dbReference>
<feature type="domain" description="CAAX prenyl protease 2/Lysostaphin resistance protein A-like" evidence="12">
    <location>
        <begin position="140"/>
        <end position="250"/>
    </location>
</feature>
<protein>
    <recommendedName>
        <fullName evidence="10">intramembrane prenyl-peptidase Rce1</fullName>
        <ecNumber evidence="10">3.4.26.1</ecNumber>
    </recommendedName>
</protein>
<comment type="subcellular location">
    <subcellularLocation>
        <location evidence="1">Endoplasmic reticulum membrane</location>
        <topology evidence="1">Multi-pass membrane protein</topology>
    </subcellularLocation>
</comment>
<evidence type="ECO:0000313" key="13">
    <source>
        <dbReference type="EMBL" id="KTB12416.1"/>
    </source>
</evidence>
<comment type="similarity">
    <text evidence="2">Belongs to the peptidase U48 family.</text>
</comment>
<proteinExistence type="inferred from homology"/>
<dbReference type="VEuPathDB" id="FungiDB:B1J91_F03443g"/>
<dbReference type="Proteomes" id="UP000054886">
    <property type="component" value="Unassembled WGS sequence"/>
</dbReference>
<evidence type="ECO:0000256" key="4">
    <source>
        <dbReference type="ARBA" id="ARBA00022692"/>
    </source>
</evidence>
<dbReference type="GO" id="GO:0007323">
    <property type="term" value="P:peptide pheromone maturation"/>
    <property type="evidence" value="ECO:0007669"/>
    <property type="project" value="EnsemblFungi"/>
</dbReference>
<gene>
    <name evidence="13" type="ORF">AO440_001244</name>
</gene>
<dbReference type="PhylomeDB" id="A0A0W0DKU3"/>
<dbReference type="PANTHER" id="PTHR13046">
    <property type="entry name" value="PROTEASE U48 CAAX PRENYL PROTEASE RCE1"/>
    <property type="match status" value="1"/>
</dbReference>
<keyword evidence="7 11" id="KW-1133">Transmembrane helix</keyword>
<dbReference type="EMBL" id="LLZZ01000022">
    <property type="protein sequence ID" value="KTB12416.1"/>
    <property type="molecule type" value="Genomic_DNA"/>
</dbReference>
<evidence type="ECO:0000256" key="2">
    <source>
        <dbReference type="ARBA" id="ARBA00006897"/>
    </source>
</evidence>
<reference evidence="13 14" key="1">
    <citation type="submission" date="2015-10" db="EMBL/GenBank/DDBJ databases">
        <title>Draft genomes sequences of Candida glabrata isolates 1A, 1B, 2A, 2B, 3A and 3B.</title>
        <authorList>
            <person name="Haavelsrud O.E."/>
            <person name="Gaustad P."/>
        </authorList>
    </citation>
    <scope>NUCLEOTIDE SEQUENCE [LARGE SCALE GENOMIC DNA]</scope>
    <source>
        <strain evidence="13">910700640</strain>
    </source>
</reference>
<feature type="transmembrane region" description="Helical" evidence="11">
    <location>
        <begin position="44"/>
        <end position="65"/>
    </location>
</feature>
<dbReference type="PANTHER" id="PTHR13046:SF0">
    <property type="entry name" value="CAAX PRENYL PROTEASE 2"/>
    <property type="match status" value="1"/>
</dbReference>
<organism evidence="13 14">
    <name type="scientific">Candida glabrata</name>
    <name type="common">Yeast</name>
    <name type="synonym">Torulopsis glabrata</name>
    <dbReference type="NCBI Taxonomy" id="5478"/>
    <lineage>
        <taxon>Eukaryota</taxon>
        <taxon>Fungi</taxon>
        <taxon>Dikarya</taxon>
        <taxon>Ascomycota</taxon>
        <taxon>Saccharomycotina</taxon>
        <taxon>Saccharomycetes</taxon>
        <taxon>Saccharomycetales</taxon>
        <taxon>Saccharomycetaceae</taxon>
        <taxon>Nakaseomyces</taxon>
    </lineage>
</organism>
<evidence type="ECO:0000256" key="1">
    <source>
        <dbReference type="ARBA" id="ARBA00004477"/>
    </source>
</evidence>
<keyword evidence="6" id="KW-0256">Endoplasmic reticulum</keyword>
<dbReference type="OMA" id="HSFCNWC"/>
<evidence type="ECO:0000256" key="9">
    <source>
        <dbReference type="ARBA" id="ARBA00047280"/>
    </source>
</evidence>
<sequence>MNWLVFCINIGISLSYVAVLYITSKGIENYPARRDDPRVIKRRLKNVLMVSILNTAIVPLLHSIIVPQLSYKEAFLNIGIIPGYHQHGSSQIKLYIGTILKNLCLVMLLYIGPLTDMVLYYISNKESSILSAFREEFMNIWGLRNYIFAPITEELFYTSLLLNTYLTLEPRKPKLTTLLWQPSLFFSIAHIHHAYEATLVGNFSTTSIIINTLFQMAYTGIFGAFTNFVFLRTGGNLWSCILLHSFCNVMGFPSGSELYEYFTVIKTPKSLKLQHLLSIWNKVYYILLFMGILFFKDGLWRLTSCPEHNLIH</sequence>
<evidence type="ECO:0000256" key="6">
    <source>
        <dbReference type="ARBA" id="ARBA00022824"/>
    </source>
</evidence>
<name>A0A0W0DKU3_CANGB</name>
<evidence type="ECO:0000256" key="3">
    <source>
        <dbReference type="ARBA" id="ARBA00022670"/>
    </source>
</evidence>
<dbReference type="VEuPathDB" id="FungiDB:GVI51_F03157"/>
<dbReference type="GO" id="GO:0004222">
    <property type="term" value="F:metalloendopeptidase activity"/>
    <property type="evidence" value="ECO:0007669"/>
    <property type="project" value="EnsemblFungi"/>
</dbReference>
<dbReference type="VEuPathDB" id="FungiDB:GWK60_F03157"/>
<dbReference type="EC" id="3.4.26.1" evidence="10"/>
<dbReference type="AlphaFoldDB" id="A0A0W0DKU3"/>
<dbReference type="InterPro" id="IPR039731">
    <property type="entry name" value="Rce1"/>
</dbReference>
<dbReference type="VEuPathDB" id="FungiDB:CAGL0F03443g"/>
<evidence type="ECO:0000256" key="7">
    <source>
        <dbReference type="ARBA" id="ARBA00022989"/>
    </source>
</evidence>
<keyword evidence="8 11" id="KW-0472">Membrane</keyword>
<feature type="transmembrane region" description="Helical" evidence="11">
    <location>
        <begin position="208"/>
        <end position="230"/>
    </location>
</feature>
<keyword evidence="5" id="KW-0378">Hydrolase</keyword>
<evidence type="ECO:0000313" key="14">
    <source>
        <dbReference type="Proteomes" id="UP000054886"/>
    </source>
</evidence>
<accession>A0A0W0DKU3</accession>
<evidence type="ECO:0000259" key="12">
    <source>
        <dbReference type="Pfam" id="PF02517"/>
    </source>
</evidence>